<proteinExistence type="predicted"/>
<evidence type="ECO:0000259" key="2">
    <source>
        <dbReference type="Pfam" id="PF03807"/>
    </source>
</evidence>
<dbReference type="SUPFAM" id="SSF51735">
    <property type="entry name" value="NAD(P)-binding Rossmann-fold domains"/>
    <property type="match status" value="1"/>
</dbReference>
<feature type="domain" description="Pyrroline-5-carboxylate reductase catalytic N-terminal" evidence="2">
    <location>
        <begin position="3"/>
        <end position="91"/>
    </location>
</feature>
<dbReference type="OrthoDB" id="1523398at2"/>
<accession>A0A4S3KC70</accession>
<reference evidence="3 4" key="1">
    <citation type="submission" date="2017-02" db="EMBL/GenBank/DDBJ databases">
        <title>Whole genome sequencing of Rhodanobacter lindaniclasticus DSM 17932.</title>
        <authorList>
            <person name="Kumar S."/>
            <person name="Patil P."/>
            <person name="Patil P.B."/>
        </authorList>
    </citation>
    <scope>NUCLEOTIDE SEQUENCE [LARGE SCALE GENOMIC DNA]</scope>
    <source>
        <strain evidence="3 4">DSM 17932</strain>
    </source>
</reference>
<dbReference type="Gene3D" id="3.40.50.720">
    <property type="entry name" value="NAD(P)-binding Rossmann-like Domain"/>
    <property type="match status" value="1"/>
</dbReference>
<dbReference type="Proteomes" id="UP000306317">
    <property type="component" value="Unassembled WGS sequence"/>
</dbReference>
<dbReference type="PANTHER" id="PTHR14239:SF10">
    <property type="entry name" value="REDUCTASE"/>
    <property type="match status" value="1"/>
</dbReference>
<comment type="caution">
    <text evidence="3">The sequence shown here is derived from an EMBL/GenBank/DDBJ whole genome shotgun (WGS) entry which is preliminary data.</text>
</comment>
<keyword evidence="1" id="KW-0560">Oxidoreductase</keyword>
<evidence type="ECO:0000313" key="4">
    <source>
        <dbReference type="Proteomes" id="UP000306317"/>
    </source>
</evidence>
<sequence>MNITLIGTGNMGSALAGQLTRAGHAVRITARDLAKAQALAAANPGAVAAAPADALTGSDVVIVATGYVDAVPALRSLGSLAGKVVVDITNPLTADYMGLTLGHDTSAAEEIAKAVPEAEVVKAFNTLFAQVLADGPQFADGQIAPAFFAGDSERAKQTAKALIESLGFTPVDAGPLKNARYLEPLAALNIYLGYGAGLGTSIAPTWIRKA</sequence>
<evidence type="ECO:0000256" key="1">
    <source>
        <dbReference type="ARBA" id="ARBA00023002"/>
    </source>
</evidence>
<organism evidence="3 4">
    <name type="scientific">Rhodanobacter lindaniclasticus</name>
    <dbReference type="NCBI Taxonomy" id="75310"/>
    <lineage>
        <taxon>Bacteria</taxon>
        <taxon>Pseudomonadati</taxon>
        <taxon>Pseudomonadota</taxon>
        <taxon>Gammaproteobacteria</taxon>
        <taxon>Lysobacterales</taxon>
        <taxon>Rhodanobacteraceae</taxon>
        <taxon>Rhodanobacter</taxon>
    </lineage>
</organism>
<dbReference type="InterPro" id="IPR028939">
    <property type="entry name" value="P5C_Rdtase_cat_N"/>
</dbReference>
<evidence type="ECO:0000313" key="3">
    <source>
        <dbReference type="EMBL" id="THD05997.1"/>
    </source>
</evidence>
<dbReference type="RefSeq" id="WP_136259488.1">
    <property type="nucleotide sequence ID" value="NZ_MWIO01000047.1"/>
</dbReference>
<dbReference type="InterPro" id="IPR036291">
    <property type="entry name" value="NAD(P)-bd_dom_sf"/>
</dbReference>
<dbReference type="InterPro" id="IPR051267">
    <property type="entry name" value="STEAP_metalloreductase"/>
</dbReference>
<dbReference type="AlphaFoldDB" id="A0A4S3KC70"/>
<dbReference type="EMBL" id="MWIO01000047">
    <property type="protein sequence ID" value="THD05997.1"/>
    <property type="molecule type" value="Genomic_DNA"/>
</dbReference>
<dbReference type="Pfam" id="PF03807">
    <property type="entry name" value="F420_oxidored"/>
    <property type="match status" value="1"/>
</dbReference>
<dbReference type="PANTHER" id="PTHR14239">
    <property type="entry name" value="DUDULIN-RELATED"/>
    <property type="match status" value="1"/>
</dbReference>
<gene>
    <name evidence="3" type="ORF">B1991_14975</name>
</gene>
<protein>
    <submittedName>
        <fullName evidence="3">NADPH-dependent F420 reductase</fullName>
    </submittedName>
</protein>
<dbReference type="GO" id="GO:0016491">
    <property type="term" value="F:oxidoreductase activity"/>
    <property type="evidence" value="ECO:0007669"/>
    <property type="project" value="UniProtKB-KW"/>
</dbReference>
<name>A0A4S3KC70_9GAMM</name>
<keyword evidence="4" id="KW-1185">Reference proteome</keyword>